<dbReference type="AlphaFoldDB" id="A0A9P8T074"/>
<reference evidence="1" key="2">
    <citation type="submission" date="2021-01" db="EMBL/GenBank/DDBJ databases">
        <authorList>
            <person name="Schikora-Tamarit M.A."/>
        </authorList>
    </citation>
    <scope>NUCLEOTIDE SEQUENCE</scope>
    <source>
        <strain evidence="1">NCAIM Y.01608</strain>
    </source>
</reference>
<dbReference type="Proteomes" id="UP000788993">
    <property type="component" value="Unassembled WGS sequence"/>
</dbReference>
<organism evidence="1 2">
    <name type="scientific">Ogataea polymorpha</name>
    <dbReference type="NCBI Taxonomy" id="460523"/>
    <lineage>
        <taxon>Eukaryota</taxon>
        <taxon>Fungi</taxon>
        <taxon>Dikarya</taxon>
        <taxon>Ascomycota</taxon>
        <taxon>Saccharomycotina</taxon>
        <taxon>Pichiomycetes</taxon>
        <taxon>Pichiales</taxon>
        <taxon>Pichiaceae</taxon>
        <taxon>Ogataea</taxon>
    </lineage>
</organism>
<evidence type="ECO:0000313" key="1">
    <source>
        <dbReference type="EMBL" id="KAH3660874.1"/>
    </source>
</evidence>
<protein>
    <submittedName>
        <fullName evidence="1">Uncharacterized protein</fullName>
    </submittedName>
</protein>
<comment type="caution">
    <text evidence="1">The sequence shown here is derived from an EMBL/GenBank/DDBJ whole genome shotgun (WGS) entry which is preliminary data.</text>
</comment>
<keyword evidence="2" id="KW-1185">Reference proteome</keyword>
<name>A0A9P8T074_9ASCO</name>
<dbReference type="EMBL" id="JAEUBD010001468">
    <property type="protein sequence ID" value="KAH3660874.1"/>
    <property type="molecule type" value="Genomic_DNA"/>
</dbReference>
<reference evidence="1" key="1">
    <citation type="journal article" date="2021" name="Open Biol.">
        <title>Shared evolutionary footprints suggest mitochondrial oxidative damage underlies multiple complex I losses in fungi.</title>
        <authorList>
            <person name="Schikora-Tamarit M.A."/>
            <person name="Marcet-Houben M."/>
            <person name="Nosek J."/>
            <person name="Gabaldon T."/>
        </authorList>
    </citation>
    <scope>NUCLEOTIDE SEQUENCE</scope>
    <source>
        <strain evidence="1">NCAIM Y.01608</strain>
    </source>
</reference>
<accession>A0A9P8T074</accession>
<evidence type="ECO:0000313" key="2">
    <source>
        <dbReference type="Proteomes" id="UP000788993"/>
    </source>
</evidence>
<gene>
    <name evidence="1" type="ORF">OGATHE_005206</name>
</gene>
<proteinExistence type="predicted"/>
<sequence>MSKCVLRYFSIRAKTSFDLSPAKDLTSSSVNNDSMSSPDVLMTSKSIPFSSILQEKPMLMAVSTLSPVKTQSLIPAFAKS</sequence>